<comment type="caution">
    <text evidence="3">The sequence shown here is derived from an EMBL/GenBank/DDBJ whole genome shotgun (WGS) entry which is preliminary data.</text>
</comment>
<gene>
    <name evidence="3" type="ORF">DL897_04445</name>
</gene>
<dbReference type="InterPro" id="IPR002509">
    <property type="entry name" value="NODB_dom"/>
</dbReference>
<dbReference type="EMBL" id="QJKK01000002">
    <property type="protein sequence ID" value="RAL26249.1"/>
    <property type="molecule type" value="Genomic_DNA"/>
</dbReference>
<name>A0A364K7H7_9BACL</name>
<organism evidence="3 4">
    <name type="scientific">Thermoflavimicrobium daqui</name>
    <dbReference type="NCBI Taxonomy" id="2137476"/>
    <lineage>
        <taxon>Bacteria</taxon>
        <taxon>Bacillati</taxon>
        <taxon>Bacillota</taxon>
        <taxon>Bacilli</taxon>
        <taxon>Bacillales</taxon>
        <taxon>Thermoactinomycetaceae</taxon>
        <taxon>Thermoflavimicrobium</taxon>
    </lineage>
</organism>
<dbReference type="CDD" id="cd10917">
    <property type="entry name" value="CE4_NodB_like_6s_7s"/>
    <property type="match status" value="1"/>
</dbReference>
<evidence type="ECO:0000313" key="4">
    <source>
        <dbReference type="Proteomes" id="UP000251213"/>
    </source>
</evidence>
<dbReference type="Gene3D" id="3.20.20.370">
    <property type="entry name" value="Glycoside hydrolase/deacetylase"/>
    <property type="match status" value="1"/>
</dbReference>
<protein>
    <submittedName>
        <fullName evidence="3">Chitooligosaccharide deacetylase</fullName>
    </submittedName>
</protein>
<reference evidence="3 4" key="1">
    <citation type="submission" date="2018-06" db="EMBL/GenBank/DDBJ databases">
        <title>Thermoflavimicrobium daqus sp. nov., a thermophilic microbe isolated from Moutai-flavour Daqu.</title>
        <authorList>
            <person name="Wang X."/>
            <person name="Zhou H."/>
        </authorList>
    </citation>
    <scope>NUCLEOTIDE SEQUENCE [LARGE SCALE GENOMIC DNA]</scope>
    <source>
        <strain evidence="3 4">FBKL4.011</strain>
    </source>
</reference>
<proteinExistence type="predicted"/>
<evidence type="ECO:0000259" key="2">
    <source>
        <dbReference type="PROSITE" id="PS51677"/>
    </source>
</evidence>
<reference evidence="3 4" key="2">
    <citation type="submission" date="2018-06" db="EMBL/GenBank/DDBJ databases">
        <authorList>
            <person name="Zhirakovskaya E."/>
        </authorList>
    </citation>
    <scope>NUCLEOTIDE SEQUENCE [LARGE SCALE GENOMIC DNA]</scope>
    <source>
        <strain evidence="3 4">FBKL4.011</strain>
    </source>
</reference>
<feature type="domain" description="NodB homology" evidence="2">
    <location>
        <begin position="89"/>
        <end position="268"/>
    </location>
</feature>
<dbReference type="PROSITE" id="PS51677">
    <property type="entry name" value="NODB"/>
    <property type="match status" value="1"/>
</dbReference>
<dbReference type="PANTHER" id="PTHR10587">
    <property type="entry name" value="GLYCOSYL TRANSFERASE-RELATED"/>
    <property type="match status" value="1"/>
</dbReference>
<sequence length="281" mass="31797">MRVSRVNKFIRVGAALLSIGLIISGCRIVHESEDPASKKPTPQGQQQYAGGKQQETKTNLNPLLKQEEFDKVKKYERNHIIYNGPKDKKQVALTFDDGPDPRYTKQVLEILKQNDIKATFFLIGQHVKQHPDLVKQEIDEGHTIASHSWEHKQLPKLSPDQLKEDLNKTRDAIKEASGKEVMLMRPPYGDAKGIGETIKKEGFLIVNWDVDTNDWRGRTPEQMFEVIQKFTGNGSIILHHDGGGNRSNTVSSLNKTIQTLKSKGFEFVTVDQMLGIRPYAN</sequence>
<dbReference type="InterPro" id="IPR011330">
    <property type="entry name" value="Glyco_hydro/deAcase_b/a-brl"/>
</dbReference>
<feature type="region of interest" description="Disordered" evidence="1">
    <location>
        <begin position="33"/>
        <end position="55"/>
    </location>
</feature>
<accession>A0A364K7H7</accession>
<dbReference type="Proteomes" id="UP000251213">
    <property type="component" value="Unassembled WGS sequence"/>
</dbReference>
<dbReference type="GO" id="GO:0016810">
    <property type="term" value="F:hydrolase activity, acting on carbon-nitrogen (but not peptide) bonds"/>
    <property type="evidence" value="ECO:0007669"/>
    <property type="project" value="InterPro"/>
</dbReference>
<dbReference type="GO" id="GO:0005975">
    <property type="term" value="P:carbohydrate metabolic process"/>
    <property type="evidence" value="ECO:0007669"/>
    <property type="project" value="InterPro"/>
</dbReference>
<evidence type="ECO:0000256" key="1">
    <source>
        <dbReference type="SAM" id="MobiDB-lite"/>
    </source>
</evidence>
<dbReference type="AlphaFoldDB" id="A0A364K7H7"/>
<dbReference type="PROSITE" id="PS51257">
    <property type="entry name" value="PROKAR_LIPOPROTEIN"/>
    <property type="match status" value="1"/>
</dbReference>
<evidence type="ECO:0000313" key="3">
    <source>
        <dbReference type="EMBL" id="RAL26249.1"/>
    </source>
</evidence>
<feature type="compositionally biased region" description="Low complexity" evidence="1">
    <location>
        <begin position="43"/>
        <end position="53"/>
    </location>
</feature>
<dbReference type="InterPro" id="IPR050248">
    <property type="entry name" value="Polysacc_deacetylase_ArnD"/>
</dbReference>
<dbReference type="SUPFAM" id="SSF88713">
    <property type="entry name" value="Glycoside hydrolase/deacetylase"/>
    <property type="match status" value="1"/>
</dbReference>
<dbReference type="OrthoDB" id="9812065at2"/>
<keyword evidence="4" id="KW-1185">Reference proteome</keyword>
<dbReference type="Pfam" id="PF01522">
    <property type="entry name" value="Polysacc_deac_1"/>
    <property type="match status" value="1"/>
</dbReference>